<comment type="caution">
    <text evidence="1">The sequence shown here is derived from an EMBL/GenBank/DDBJ whole genome shotgun (WGS) entry which is preliminary data.</text>
</comment>
<reference evidence="1" key="2">
    <citation type="submission" date="2020-09" db="EMBL/GenBank/DDBJ databases">
        <authorList>
            <person name="Sun Q."/>
            <person name="Zhou Y."/>
        </authorList>
    </citation>
    <scope>NUCLEOTIDE SEQUENCE</scope>
    <source>
        <strain evidence="1">CGMCC 4.7138</strain>
    </source>
</reference>
<proteinExistence type="predicted"/>
<sequence>MIEVAERGQCLGDDVVAAATGDIGHHGYATGVVLESGVVESLGLGETSGKAKAGSRHVVTPVVNVCVEQRDDAGPAAVVVLRDYNTLPE</sequence>
<accession>A0A8H9H2C8</accession>
<dbReference type="AlphaFoldDB" id="A0A8H9H2C8"/>
<evidence type="ECO:0000313" key="1">
    <source>
        <dbReference type="EMBL" id="GGO12491.1"/>
    </source>
</evidence>
<keyword evidence="2" id="KW-1185">Reference proteome</keyword>
<dbReference type="Proteomes" id="UP000653480">
    <property type="component" value="Unassembled WGS sequence"/>
</dbReference>
<reference evidence="1" key="1">
    <citation type="journal article" date="2014" name="Int. J. Syst. Evol. Microbiol.">
        <title>Complete genome sequence of Corynebacterium casei LMG S-19264T (=DSM 44701T), isolated from a smear-ripened cheese.</title>
        <authorList>
            <consortium name="US DOE Joint Genome Institute (JGI-PGF)"/>
            <person name="Walter F."/>
            <person name="Albersmeier A."/>
            <person name="Kalinowski J."/>
            <person name="Ruckert C."/>
        </authorList>
    </citation>
    <scope>NUCLEOTIDE SEQUENCE</scope>
    <source>
        <strain evidence="1">CGMCC 4.7138</strain>
    </source>
</reference>
<name>A0A8H9H2C8_9ACTN</name>
<gene>
    <name evidence="1" type="ORF">GCM10011574_30980</name>
</gene>
<protein>
    <submittedName>
        <fullName evidence="1">Uncharacterized protein</fullName>
    </submittedName>
</protein>
<organism evidence="1 2">
    <name type="scientific">Microbispora bryophytorum</name>
    <dbReference type="NCBI Taxonomy" id="1460882"/>
    <lineage>
        <taxon>Bacteria</taxon>
        <taxon>Bacillati</taxon>
        <taxon>Actinomycetota</taxon>
        <taxon>Actinomycetes</taxon>
        <taxon>Streptosporangiales</taxon>
        <taxon>Streptosporangiaceae</taxon>
        <taxon>Microbispora</taxon>
    </lineage>
</organism>
<dbReference type="EMBL" id="BMMN01000004">
    <property type="protein sequence ID" value="GGO12491.1"/>
    <property type="molecule type" value="Genomic_DNA"/>
</dbReference>
<evidence type="ECO:0000313" key="2">
    <source>
        <dbReference type="Proteomes" id="UP000653480"/>
    </source>
</evidence>